<name>A0A414PQB9_FUSMR</name>
<protein>
    <recommendedName>
        <fullName evidence="3">dTTP/UTP pyrophosphatase</fullName>
        <shortName evidence="3">dTTPase/UTPase</shortName>
        <ecNumber evidence="3">3.6.1.9</ecNumber>
    </recommendedName>
    <alternativeName>
        <fullName evidence="3">Nucleoside triphosphate pyrophosphatase</fullName>
    </alternativeName>
    <alternativeName>
        <fullName evidence="3">Nucleotide pyrophosphatase</fullName>
        <shortName evidence="3">Nucleotide PPase</shortName>
    </alternativeName>
</protein>
<keyword evidence="3" id="KW-0963">Cytoplasm</keyword>
<dbReference type="GO" id="GO:0009117">
    <property type="term" value="P:nucleotide metabolic process"/>
    <property type="evidence" value="ECO:0007669"/>
    <property type="project" value="UniProtKB-KW"/>
</dbReference>
<accession>A0A414PQB9</accession>
<comment type="similarity">
    <text evidence="3">Belongs to the Maf family. YhdE subfamily.</text>
</comment>
<dbReference type="GO" id="GO:0005737">
    <property type="term" value="C:cytoplasm"/>
    <property type="evidence" value="ECO:0007669"/>
    <property type="project" value="UniProtKB-SubCell"/>
</dbReference>
<evidence type="ECO:0000313" key="4">
    <source>
        <dbReference type="EMBL" id="RHF70729.1"/>
    </source>
</evidence>
<dbReference type="RefSeq" id="WP_118234590.1">
    <property type="nucleotide sequence ID" value="NZ_QRHL01000022.1"/>
</dbReference>
<comment type="catalytic activity">
    <reaction evidence="3">
        <text>UTP + H2O = UMP + diphosphate + H(+)</text>
        <dbReference type="Rhea" id="RHEA:29395"/>
        <dbReference type="ChEBI" id="CHEBI:15377"/>
        <dbReference type="ChEBI" id="CHEBI:15378"/>
        <dbReference type="ChEBI" id="CHEBI:33019"/>
        <dbReference type="ChEBI" id="CHEBI:46398"/>
        <dbReference type="ChEBI" id="CHEBI:57865"/>
        <dbReference type="EC" id="3.6.1.9"/>
    </reaction>
</comment>
<dbReference type="InterPro" id="IPR029001">
    <property type="entry name" value="ITPase-like_fam"/>
</dbReference>
<dbReference type="Proteomes" id="UP000284676">
    <property type="component" value="Unassembled WGS sequence"/>
</dbReference>
<comment type="caution">
    <text evidence="3">Lacks conserved residue(s) required for the propagation of feature annotation.</text>
</comment>
<dbReference type="EMBL" id="QRHL01000022">
    <property type="protein sequence ID" value="RHF70729.1"/>
    <property type="molecule type" value="Genomic_DNA"/>
</dbReference>
<evidence type="ECO:0000256" key="2">
    <source>
        <dbReference type="ARBA" id="ARBA00022801"/>
    </source>
</evidence>
<feature type="site" description="Important for substrate specificity" evidence="3">
    <location>
        <position position="9"/>
    </location>
</feature>
<proteinExistence type="inferred from homology"/>
<gene>
    <name evidence="4" type="primary">maf</name>
    <name evidence="4" type="ORF">DW663_10035</name>
</gene>
<keyword evidence="2 3" id="KW-0378">Hydrolase</keyword>
<keyword evidence="3" id="KW-0546">Nucleotide metabolism</keyword>
<comment type="cofactor">
    <cofactor evidence="1 3">
        <name>a divalent metal cation</name>
        <dbReference type="ChEBI" id="CHEBI:60240"/>
    </cofactor>
</comment>
<comment type="caution">
    <text evidence="4">The sequence shown here is derived from an EMBL/GenBank/DDBJ whole genome shotgun (WGS) entry which is preliminary data.</text>
</comment>
<dbReference type="PANTHER" id="PTHR43213">
    <property type="entry name" value="BIFUNCTIONAL DTTP/UTP PYROPHOSPHATASE/METHYLTRANSFERASE PROTEIN-RELATED"/>
    <property type="match status" value="1"/>
</dbReference>
<dbReference type="GO" id="GO:0036221">
    <property type="term" value="F:UTP diphosphatase activity"/>
    <property type="evidence" value="ECO:0007669"/>
    <property type="project" value="RHEA"/>
</dbReference>
<comment type="catalytic activity">
    <reaction evidence="3">
        <text>dTTP + H2O = dTMP + diphosphate + H(+)</text>
        <dbReference type="Rhea" id="RHEA:28534"/>
        <dbReference type="ChEBI" id="CHEBI:15377"/>
        <dbReference type="ChEBI" id="CHEBI:15378"/>
        <dbReference type="ChEBI" id="CHEBI:33019"/>
        <dbReference type="ChEBI" id="CHEBI:37568"/>
        <dbReference type="ChEBI" id="CHEBI:63528"/>
        <dbReference type="EC" id="3.6.1.9"/>
    </reaction>
</comment>
<organism evidence="4 5">
    <name type="scientific">Fusobacterium mortiferum</name>
    <dbReference type="NCBI Taxonomy" id="850"/>
    <lineage>
        <taxon>Bacteria</taxon>
        <taxon>Fusobacteriati</taxon>
        <taxon>Fusobacteriota</taxon>
        <taxon>Fusobacteriia</taxon>
        <taxon>Fusobacteriales</taxon>
        <taxon>Fusobacteriaceae</taxon>
        <taxon>Fusobacterium</taxon>
    </lineage>
</organism>
<dbReference type="AlphaFoldDB" id="A0A414PQB9"/>
<dbReference type="NCBIfam" id="TIGR00172">
    <property type="entry name" value="maf"/>
    <property type="match status" value="1"/>
</dbReference>
<dbReference type="EC" id="3.6.1.9" evidence="3"/>
<comment type="subcellular location">
    <subcellularLocation>
        <location evidence="3">Cytoplasm</location>
    </subcellularLocation>
</comment>
<dbReference type="GO" id="GO:0036218">
    <property type="term" value="F:dTTP diphosphatase activity"/>
    <property type="evidence" value="ECO:0007669"/>
    <property type="project" value="RHEA"/>
</dbReference>
<dbReference type="SUPFAM" id="SSF52972">
    <property type="entry name" value="ITPase-like"/>
    <property type="match status" value="1"/>
</dbReference>
<sequence>MILASKSPRRKEILENIGFNLVIKSEDIEEVSDKVEVVEKIKDIAYKKVEAVAKKYPNEYVVGADTIVEVDGDIIGKPKDEEEAKKILQRLSNRNHNVITAFSFINKSKDICIKDVAITKVYFKELSSEMIEWYIASKEPMDKAGAYGIQDKGSIFVEKIEGDFFTVMGFPIERFMERLNELGIKLKDIERI</sequence>
<comment type="function">
    <text evidence="3">Nucleoside triphosphate pyrophosphatase that hydrolyzes dTTP and UTP. May have a dual role in cell division arrest and in preventing the incorporation of modified nucleotides into cellular nucleic acids.</text>
</comment>
<dbReference type="PANTHER" id="PTHR43213:SF5">
    <property type="entry name" value="BIFUNCTIONAL DTTP_UTP PYROPHOSPHATASE_METHYLTRANSFERASE PROTEIN-RELATED"/>
    <property type="match status" value="1"/>
</dbReference>
<feature type="site" description="Important for substrate specificity" evidence="3">
    <location>
        <position position="150"/>
    </location>
</feature>
<feature type="site" description="Important for substrate specificity" evidence="3">
    <location>
        <position position="66"/>
    </location>
</feature>
<evidence type="ECO:0000256" key="3">
    <source>
        <dbReference type="HAMAP-Rule" id="MF_00528"/>
    </source>
</evidence>
<feature type="active site" description="Proton acceptor" evidence="3">
    <location>
        <position position="65"/>
    </location>
</feature>
<evidence type="ECO:0000256" key="1">
    <source>
        <dbReference type="ARBA" id="ARBA00001968"/>
    </source>
</evidence>
<dbReference type="Pfam" id="PF02545">
    <property type="entry name" value="Maf"/>
    <property type="match status" value="1"/>
</dbReference>
<dbReference type="PIRSF" id="PIRSF006305">
    <property type="entry name" value="Maf"/>
    <property type="match status" value="1"/>
</dbReference>
<dbReference type="HAMAP" id="MF_00528">
    <property type="entry name" value="Maf"/>
    <property type="match status" value="1"/>
</dbReference>
<dbReference type="CDD" id="cd00555">
    <property type="entry name" value="Maf"/>
    <property type="match status" value="1"/>
</dbReference>
<evidence type="ECO:0000313" key="5">
    <source>
        <dbReference type="Proteomes" id="UP000284676"/>
    </source>
</evidence>
<reference evidence="4 5" key="1">
    <citation type="submission" date="2018-08" db="EMBL/GenBank/DDBJ databases">
        <title>A genome reference for cultivated species of the human gut microbiota.</title>
        <authorList>
            <person name="Zou Y."/>
            <person name="Xue W."/>
            <person name="Luo G."/>
        </authorList>
    </citation>
    <scope>NUCLEOTIDE SEQUENCE [LARGE SCALE GENOMIC DNA]</scope>
    <source>
        <strain evidence="4 5">AM25-1</strain>
    </source>
</reference>
<dbReference type="InterPro" id="IPR003697">
    <property type="entry name" value="Maf-like"/>
</dbReference>
<dbReference type="Gene3D" id="3.90.950.10">
    <property type="match status" value="1"/>
</dbReference>